<reference evidence="2 3" key="1">
    <citation type="journal article" date="2014" name="BMC Genomics">
        <title>Comparison of environmental and isolate Sulfobacillus genomes reveals diverse carbon, sulfur, nitrogen, and hydrogen metabolisms.</title>
        <authorList>
            <person name="Justice N.B."/>
            <person name="Norman A."/>
            <person name="Brown C.T."/>
            <person name="Singh A."/>
            <person name="Thomas B.C."/>
            <person name="Banfield J.F."/>
        </authorList>
    </citation>
    <scope>NUCLEOTIDE SEQUENCE [LARGE SCALE GENOMIC DNA]</scope>
    <source>
        <strain evidence="2">AMDSBA4</strain>
    </source>
</reference>
<feature type="transmembrane region" description="Helical" evidence="1">
    <location>
        <begin position="221"/>
        <end position="241"/>
    </location>
</feature>
<dbReference type="AlphaFoldDB" id="A0A2T2XLG6"/>
<evidence type="ECO:0008006" key="4">
    <source>
        <dbReference type="Google" id="ProtNLM"/>
    </source>
</evidence>
<feature type="transmembrane region" description="Helical" evidence="1">
    <location>
        <begin position="160"/>
        <end position="182"/>
    </location>
</feature>
<feature type="transmembrane region" description="Helical" evidence="1">
    <location>
        <begin position="131"/>
        <end position="148"/>
    </location>
</feature>
<evidence type="ECO:0000313" key="3">
    <source>
        <dbReference type="Proteomes" id="UP000242972"/>
    </source>
</evidence>
<dbReference type="SUPFAM" id="SSF103481">
    <property type="entry name" value="Multidrug resistance efflux transporter EmrE"/>
    <property type="match status" value="1"/>
</dbReference>
<dbReference type="InterPro" id="IPR037185">
    <property type="entry name" value="EmrE-like"/>
</dbReference>
<dbReference type="EMBL" id="PXYW01000002">
    <property type="protein sequence ID" value="PSR35332.1"/>
    <property type="molecule type" value="Genomic_DNA"/>
</dbReference>
<keyword evidence="1" id="KW-1133">Transmembrane helix</keyword>
<organism evidence="2 3">
    <name type="scientific">Sulfobacillus benefaciens</name>
    <dbReference type="NCBI Taxonomy" id="453960"/>
    <lineage>
        <taxon>Bacteria</taxon>
        <taxon>Bacillati</taxon>
        <taxon>Bacillota</taxon>
        <taxon>Clostridia</taxon>
        <taxon>Eubacteriales</taxon>
        <taxon>Clostridiales Family XVII. Incertae Sedis</taxon>
        <taxon>Sulfobacillus</taxon>
    </lineage>
</organism>
<keyword evidence="1" id="KW-0472">Membrane</keyword>
<name>A0A2T2XLG6_9FIRM</name>
<evidence type="ECO:0000313" key="2">
    <source>
        <dbReference type="EMBL" id="PSR35332.1"/>
    </source>
</evidence>
<feature type="transmembrane region" description="Helical" evidence="1">
    <location>
        <begin position="194"/>
        <end position="215"/>
    </location>
</feature>
<feature type="transmembrane region" description="Helical" evidence="1">
    <location>
        <begin position="105"/>
        <end position="124"/>
    </location>
</feature>
<protein>
    <recommendedName>
        <fullName evidence="4">EamA domain-containing protein</fullName>
    </recommendedName>
</protein>
<sequence>MVWWIITRLGLLSGERVAFHGLGKNRSALATMVVAYGGASIVLWLAAVVMGTARFVPATFWSGGVYALSFGLYTTALSKGEVGQVSAWANATPVLLFLWHPTGTIWAWLSVMGFLGGALWLGGIGKRINRGVVLMLLSDLILVLGRLLDVGHVGIEPLAYAASLYLVVTLWMVLASILFGKMTSVWQLLRERPIWALASAVSNGGSYLTLFMLLGMMPVTLIEAVSALAGIGATVVGVFGFHERGRRRKIVAATVMTLATILLLYDHRGILRVQ</sequence>
<dbReference type="Proteomes" id="UP000242972">
    <property type="component" value="Unassembled WGS sequence"/>
</dbReference>
<proteinExistence type="predicted"/>
<feature type="transmembrane region" description="Helical" evidence="1">
    <location>
        <begin position="55"/>
        <end position="75"/>
    </location>
</feature>
<feature type="transmembrane region" description="Helical" evidence="1">
    <location>
        <begin position="28"/>
        <end position="49"/>
    </location>
</feature>
<comment type="caution">
    <text evidence="2">The sequence shown here is derived from an EMBL/GenBank/DDBJ whole genome shotgun (WGS) entry which is preliminary data.</text>
</comment>
<gene>
    <name evidence="2" type="ORF">C7B46_01290</name>
</gene>
<keyword evidence="1" id="KW-0812">Transmembrane</keyword>
<evidence type="ECO:0000256" key="1">
    <source>
        <dbReference type="SAM" id="Phobius"/>
    </source>
</evidence>
<accession>A0A2T2XLG6</accession>